<evidence type="ECO:0000256" key="2">
    <source>
        <dbReference type="ARBA" id="ARBA00022748"/>
    </source>
</evidence>
<dbReference type="CDD" id="cd02966">
    <property type="entry name" value="TlpA_like_family"/>
    <property type="match status" value="1"/>
</dbReference>
<feature type="domain" description="Thioredoxin" evidence="5">
    <location>
        <begin position="30"/>
        <end position="178"/>
    </location>
</feature>
<dbReference type="SUPFAM" id="SSF52833">
    <property type="entry name" value="Thioredoxin-like"/>
    <property type="match status" value="1"/>
</dbReference>
<dbReference type="PROSITE" id="PS51352">
    <property type="entry name" value="THIOREDOXIN_2"/>
    <property type="match status" value="1"/>
</dbReference>
<keyword evidence="3" id="KW-1015">Disulfide bond</keyword>
<dbReference type="InterPro" id="IPR000866">
    <property type="entry name" value="AhpC/TSA"/>
</dbReference>
<name>A0A3B0X3G9_9ZZZZ</name>
<dbReference type="PANTHER" id="PTHR42852">
    <property type="entry name" value="THIOL:DISULFIDE INTERCHANGE PROTEIN DSBE"/>
    <property type="match status" value="1"/>
</dbReference>
<organism evidence="6">
    <name type="scientific">hydrothermal vent metagenome</name>
    <dbReference type="NCBI Taxonomy" id="652676"/>
    <lineage>
        <taxon>unclassified sequences</taxon>
        <taxon>metagenomes</taxon>
        <taxon>ecological metagenomes</taxon>
    </lineage>
</organism>
<accession>A0A3B0X3G9</accession>
<keyword evidence="4" id="KW-0676">Redox-active center</keyword>
<dbReference type="GO" id="GO:0030313">
    <property type="term" value="C:cell envelope"/>
    <property type="evidence" value="ECO:0007669"/>
    <property type="project" value="UniProtKB-SubCell"/>
</dbReference>
<dbReference type="PANTHER" id="PTHR42852:SF6">
    <property type="entry name" value="THIOL:DISULFIDE INTERCHANGE PROTEIN DSBE"/>
    <property type="match status" value="1"/>
</dbReference>
<keyword evidence="2" id="KW-0201">Cytochrome c-type biogenesis</keyword>
<dbReference type="EMBL" id="UOFD01000014">
    <property type="protein sequence ID" value="VAW50464.1"/>
    <property type="molecule type" value="Genomic_DNA"/>
</dbReference>
<evidence type="ECO:0000313" key="6">
    <source>
        <dbReference type="EMBL" id="VAW50464.1"/>
    </source>
</evidence>
<evidence type="ECO:0000259" key="5">
    <source>
        <dbReference type="PROSITE" id="PS51352"/>
    </source>
</evidence>
<dbReference type="GO" id="GO:0016491">
    <property type="term" value="F:oxidoreductase activity"/>
    <property type="evidence" value="ECO:0007669"/>
    <property type="project" value="InterPro"/>
</dbReference>
<dbReference type="AlphaFoldDB" id="A0A3B0X3G9"/>
<protein>
    <recommendedName>
        <fullName evidence="5">Thioredoxin domain-containing protein</fullName>
    </recommendedName>
</protein>
<evidence type="ECO:0000256" key="4">
    <source>
        <dbReference type="ARBA" id="ARBA00023284"/>
    </source>
</evidence>
<dbReference type="GO" id="GO:0016209">
    <property type="term" value="F:antioxidant activity"/>
    <property type="evidence" value="ECO:0007669"/>
    <property type="project" value="InterPro"/>
</dbReference>
<dbReference type="InterPro" id="IPR036249">
    <property type="entry name" value="Thioredoxin-like_sf"/>
</dbReference>
<evidence type="ECO:0000256" key="3">
    <source>
        <dbReference type="ARBA" id="ARBA00023157"/>
    </source>
</evidence>
<gene>
    <name evidence="6" type="ORF">MNBD_GAMMA06-1587</name>
</gene>
<reference evidence="6" key="1">
    <citation type="submission" date="2018-06" db="EMBL/GenBank/DDBJ databases">
        <authorList>
            <person name="Zhirakovskaya E."/>
        </authorList>
    </citation>
    <scope>NUCLEOTIDE SEQUENCE</scope>
</reference>
<comment type="subcellular location">
    <subcellularLocation>
        <location evidence="1">Cell envelope</location>
    </subcellularLocation>
</comment>
<sequence length="186" mass="20549">MIQYLNKAILFSLLLFSLLLLSAMNSHASPSPTNPSLDITLESIDDSRQALYEFIGKGQWVILNIWGTRCPPCREEMPELVMFHDEHKDTDAIVLGIAIDFPSYGYAKKDEVAQFVDDYLIDFPVLLSDANITKKIGLGHLEGLPTTYIFNPSGSVSGMQVGGITKKIIENFIEKNKAAPLGSANK</sequence>
<dbReference type="GO" id="GO:0017004">
    <property type="term" value="P:cytochrome complex assembly"/>
    <property type="evidence" value="ECO:0007669"/>
    <property type="project" value="UniProtKB-KW"/>
</dbReference>
<evidence type="ECO:0000256" key="1">
    <source>
        <dbReference type="ARBA" id="ARBA00004196"/>
    </source>
</evidence>
<dbReference type="Pfam" id="PF00578">
    <property type="entry name" value="AhpC-TSA"/>
    <property type="match status" value="1"/>
</dbReference>
<dbReference type="InterPro" id="IPR013766">
    <property type="entry name" value="Thioredoxin_domain"/>
</dbReference>
<dbReference type="InterPro" id="IPR050553">
    <property type="entry name" value="Thioredoxin_ResA/DsbE_sf"/>
</dbReference>
<proteinExistence type="predicted"/>
<dbReference type="Gene3D" id="3.40.30.10">
    <property type="entry name" value="Glutaredoxin"/>
    <property type="match status" value="1"/>
</dbReference>